<dbReference type="Gene3D" id="3.30.470.30">
    <property type="entry name" value="DNA ligase/mRNA capping enzyme"/>
    <property type="match status" value="1"/>
</dbReference>
<dbReference type="Gene3D" id="3.30.1490.70">
    <property type="match status" value="1"/>
</dbReference>
<dbReference type="RefSeq" id="WP_285665280.1">
    <property type="nucleotide sequence ID" value="NZ_BSTX01000003.1"/>
</dbReference>
<dbReference type="Proteomes" id="UP001165079">
    <property type="component" value="Unassembled WGS sequence"/>
</dbReference>
<evidence type="ECO:0000313" key="3">
    <source>
        <dbReference type="Proteomes" id="UP001165079"/>
    </source>
</evidence>
<dbReference type="SUPFAM" id="SSF56091">
    <property type="entry name" value="DNA ligase/mRNA capping enzyme, catalytic domain"/>
    <property type="match status" value="1"/>
</dbReference>
<name>A0A9W6SQ89_9ACTN</name>
<feature type="domain" description="RNA ligase" evidence="1">
    <location>
        <begin position="20"/>
        <end position="206"/>
    </location>
</feature>
<sequence>MRHLPYPKIALAAQDTTGGRWIATEKIHGAQLTLATDGSLTRVGKRKAWLAGDEPFFGWQLLRDRLTATALAAHHACGGTVRLYGELYGGAYPSPSVAAVPGVSAVQTGVWYCPGVRFALFDVLVGDPAEYLPYDEIAAIAAAGGVDAVPLLARGTRAEMGATPTRFPTTVPGALGLPALPGNLAEGVVVRADARLPAGRRPILKRKIPEFDERRFDASRPFDPRAALTAGELAAVALGMVNPARVASARSKVGALATAIAEEVALDVLVDLADAFPAAMARLDDAAEAALAARLRAAALA</sequence>
<evidence type="ECO:0000313" key="2">
    <source>
        <dbReference type="EMBL" id="GLZ80157.1"/>
    </source>
</evidence>
<organism evidence="2 3">
    <name type="scientific">Actinorhabdospora filicis</name>
    <dbReference type="NCBI Taxonomy" id="1785913"/>
    <lineage>
        <taxon>Bacteria</taxon>
        <taxon>Bacillati</taxon>
        <taxon>Actinomycetota</taxon>
        <taxon>Actinomycetes</taxon>
        <taxon>Micromonosporales</taxon>
        <taxon>Micromonosporaceae</taxon>
        <taxon>Actinorhabdospora</taxon>
    </lineage>
</organism>
<dbReference type="Pfam" id="PF09414">
    <property type="entry name" value="RNA_ligase"/>
    <property type="match status" value="1"/>
</dbReference>
<keyword evidence="3" id="KW-1185">Reference proteome</keyword>
<dbReference type="AlphaFoldDB" id="A0A9W6SQ89"/>
<accession>A0A9W6SQ89</accession>
<protein>
    <recommendedName>
        <fullName evidence="1">RNA ligase domain-containing protein</fullName>
    </recommendedName>
</protein>
<gene>
    <name evidence="2" type="ORF">Afil01_49640</name>
</gene>
<comment type="caution">
    <text evidence="2">The sequence shown here is derived from an EMBL/GenBank/DDBJ whole genome shotgun (WGS) entry which is preliminary data.</text>
</comment>
<dbReference type="InterPro" id="IPR021122">
    <property type="entry name" value="RNA_ligase_dom_REL/Rnl2"/>
</dbReference>
<proteinExistence type="predicted"/>
<reference evidence="2" key="1">
    <citation type="submission" date="2023-03" db="EMBL/GenBank/DDBJ databases">
        <title>Actinorhabdospora filicis NBRC 111898.</title>
        <authorList>
            <person name="Ichikawa N."/>
            <person name="Sato H."/>
            <person name="Tonouchi N."/>
        </authorList>
    </citation>
    <scope>NUCLEOTIDE SEQUENCE</scope>
    <source>
        <strain evidence="2">NBRC 111898</strain>
    </source>
</reference>
<dbReference type="EMBL" id="BSTX01000003">
    <property type="protein sequence ID" value="GLZ80157.1"/>
    <property type="molecule type" value="Genomic_DNA"/>
</dbReference>
<evidence type="ECO:0000259" key="1">
    <source>
        <dbReference type="Pfam" id="PF09414"/>
    </source>
</evidence>